<feature type="chain" id="PRO_5045964756" evidence="1">
    <location>
        <begin position="21"/>
        <end position="148"/>
    </location>
</feature>
<sequence>MKRLLVLTFALLGFIFTASANGNEKAVTVENRANHLSDQMIRELRLNNYQSNKIREINLDVVAKMMAVEAEFNGNQELIEQKCKAICAERDVKLENVLSTVQYNDYFGDRTYYSNFDKEFVASAGQTINNSNALANTTTANTASNTIN</sequence>
<evidence type="ECO:0000256" key="1">
    <source>
        <dbReference type="SAM" id="SignalP"/>
    </source>
</evidence>
<keyword evidence="3" id="KW-1185">Reference proteome</keyword>
<organism evidence="2 3">
    <name type="scientific">Pontibacter populi</name>
    <dbReference type="NCBI Taxonomy" id="890055"/>
    <lineage>
        <taxon>Bacteria</taxon>
        <taxon>Pseudomonadati</taxon>
        <taxon>Bacteroidota</taxon>
        <taxon>Cytophagia</taxon>
        <taxon>Cytophagales</taxon>
        <taxon>Hymenobacteraceae</taxon>
        <taxon>Pontibacter</taxon>
    </lineage>
</organism>
<gene>
    <name evidence="2" type="ORF">ABS362_14500</name>
</gene>
<name>A0ABV1RX69_9BACT</name>
<comment type="caution">
    <text evidence="2">The sequence shown here is derived from an EMBL/GenBank/DDBJ whole genome shotgun (WGS) entry which is preliminary data.</text>
</comment>
<accession>A0ABV1RX69</accession>
<reference evidence="2 3" key="1">
    <citation type="submission" date="2024-06" db="EMBL/GenBank/DDBJ databases">
        <title>Pontibacter populi HYL7-15.</title>
        <authorList>
            <person name="Kim M.K."/>
        </authorList>
    </citation>
    <scope>NUCLEOTIDE SEQUENCE [LARGE SCALE GENOMIC DNA]</scope>
    <source>
        <strain evidence="2 3">HYL7-15</strain>
    </source>
</reference>
<evidence type="ECO:0000313" key="3">
    <source>
        <dbReference type="Proteomes" id="UP001476807"/>
    </source>
</evidence>
<protein>
    <submittedName>
        <fullName evidence="2">Uncharacterized protein</fullName>
    </submittedName>
</protein>
<dbReference type="Proteomes" id="UP001476807">
    <property type="component" value="Unassembled WGS sequence"/>
</dbReference>
<dbReference type="EMBL" id="JBEOKT010000014">
    <property type="protein sequence ID" value="MER2998761.1"/>
    <property type="molecule type" value="Genomic_DNA"/>
</dbReference>
<evidence type="ECO:0000313" key="2">
    <source>
        <dbReference type="EMBL" id="MER2998761.1"/>
    </source>
</evidence>
<feature type="signal peptide" evidence="1">
    <location>
        <begin position="1"/>
        <end position="20"/>
    </location>
</feature>
<dbReference type="RefSeq" id="WP_350413213.1">
    <property type="nucleotide sequence ID" value="NZ_JBEOKT010000014.1"/>
</dbReference>
<keyword evidence="1" id="KW-0732">Signal</keyword>
<proteinExistence type="predicted"/>